<dbReference type="SUPFAM" id="SSF69118">
    <property type="entry name" value="AhpD-like"/>
    <property type="match status" value="1"/>
</dbReference>
<evidence type="ECO:0000259" key="1">
    <source>
        <dbReference type="Pfam" id="PF02627"/>
    </source>
</evidence>
<name>A0ABT4AQH4_9ACTN</name>
<dbReference type="PANTHER" id="PTHR33570:SF2">
    <property type="entry name" value="CARBOXYMUCONOLACTONE DECARBOXYLASE-LIKE DOMAIN-CONTAINING PROTEIN"/>
    <property type="match status" value="1"/>
</dbReference>
<comment type="caution">
    <text evidence="2">The sequence shown here is derived from an EMBL/GenBank/DDBJ whole genome shotgun (WGS) entry which is preliminary data.</text>
</comment>
<dbReference type="Pfam" id="PF02627">
    <property type="entry name" value="CMD"/>
    <property type="match status" value="2"/>
</dbReference>
<feature type="domain" description="Carboxymuconolactone decarboxylase-like" evidence="1">
    <location>
        <begin position="4"/>
        <end position="59"/>
    </location>
</feature>
<accession>A0ABT4AQH4</accession>
<dbReference type="RefSeq" id="WP_267560238.1">
    <property type="nucleotide sequence ID" value="NZ_JAPNTZ010000001.1"/>
</dbReference>
<dbReference type="InterPro" id="IPR029032">
    <property type="entry name" value="AhpD-like"/>
</dbReference>
<dbReference type="Gene3D" id="1.20.1290.10">
    <property type="entry name" value="AhpD-like"/>
    <property type="match status" value="1"/>
</dbReference>
<gene>
    <name evidence="2" type="ORF">OWR29_00685</name>
</gene>
<dbReference type="InterPro" id="IPR052512">
    <property type="entry name" value="4CMD/NDH-1_regulator"/>
</dbReference>
<proteinExistence type="predicted"/>
<protein>
    <submittedName>
        <fullName evidence="2">Carboxymuconolactone decarboxylase family protein</fullName>
    </submittedName>
</protein>
<reference evidence="2" key="1">
    <citation type="submission" date="2022-11" db="EMBL/GenBank/DDBJ databases">
        <authorList>
            <person name="Somphong A."/>
            <person name="Phongsopitanun W."/>
        </authorList>
    </citation>
    <scope>NUCLEOTIDE SEQUENCE</scope>
    <source>
        <strain evidence="2">Pm04-4</strain>
    </source>
</reference>
<feature type="domain" description="Carboxymuconolactone decarboxylase-like" evidence="1">
    <location>
        <begin position="115"/>
        <end position="183"/>
    </location>
</feature>
<sequence>MDNKAIVAIGAFTAAGDLERLDEALNRGLDAGLTINQIKEVLVQMYAYAGFPRALNALGTFMAVLGKRRKRGVTDETGPEPTPLPEGTDLLELGTRNQTQLSGAPVAGPLFDFAPAVDQFLKAHLFGDIFARDNLDWKSREIATISALATLTGTGSQLASHLNIGLNTGLTEADLRELVEVLRTEVGPNQADTAGRTLDAVLAKR</sequence>
<evidence type="ECO:0000313" key="3">
    <source>
        <dbReference type="Proteomes" id="UP001151002"/>
    </source>
</evidence>
<dbReference type="InterPro" id="IPR003779">
    <property type="entry name" value="CMD-like"/>
</dbReference>
<dbReference type="Proteomes" id="UP001151002">
    <property type="component" value="Unassembled WGS sequence"/>
</dbReference>
<dbReference type="EMBL" id="JAPNTZ010000001">
    <property type="protein sequence ID" value="MCY1136494.1"/>
    <property type="molecule type" value="Genomic_DNA"/>
</dbReference>
<organism evidence="2 3">
    <name type="scientific">Paractinoplanes pyxinae</name>
    <dbReference type="NCBI Taxonomy" id="2997416"/>
    <lineage>
        <taxon>Bacteria</taxon>
        <taxon>Bacillati</taxon>
        <taxon>Actinomycetota</taxon>
        <taxon>Actinomycetes</taxon>
        <taxon>Micromonosporales</taxon>
        <taxon>Micromonosporaceae</taxon>
        <taxon>Paractinoplanes</taxon>
    </lineage>
</organism>
<dbReference type="PANTHER" id="PTHR33570">
    <property type="entry name" value="4-CARBOXYMUCONOLACTONE DECARBOXYLASE FAMILY PROTEIN"/>
    <property type="match status" value="1"/>
</dbReference>
<keyword evidence="3" id="KW-1185">Reference proteome</keyword>
<evidence type="ECO:0000313" key="2">
    <source>
        <dbReference type="EMBL" id="MCY1136494.1"/>
    </source>
</evidence>